<sequence length="167" mass="18229">MKAGLFTGDTMRMIFRIALSCLMALSLNVNAEAEAGQSQKRRSTSFKHDYSAFYTVQRVSVRTSCFPEKLGAILAHIAKQTGHKPMVTSGHRPRSGRSQHSRCYAADIRVPGVPEQRILAAARSAPGIGGVGRYCNGIVHVDIGPKRTWAYCGKAKGLANLKRRARS</sequence>
<evidence type="ECO:0000313" key="2">
    <source>
        <dbReference type="EMBL" id="SMF40773.1"/>
    </source>
</evidence>
<keyword evidence="1" id="KW-0732">Signal</keyword>
<gene>
    <name evidence="2" type="ORF">SAMN02982989_1862</name>
</gene>
<dbReference type="Proteomes" id="UP000192903">
    <property type="component" value="Unassembled WGS sequence"/>
</dbReference>
<evidence type="ECO:0000256" key="1">
    <source>
        <dbReference type="SAM" id="SignalP"/>
    </source>
</evidence>
<keyword evidence="3" id="KW-1185">Reference proteome</keyword>
<accession>A0A1X7EVU2</accession>
<evidence type="ECO:0000313" key="3">
    <source>
        <dbReference type="Proteomes" id="UP000192903"/>
    </source>
</evidence>
<dbReference type="InterPro" id="IPR010275">
    <property type="entry name" value="MepK"/>
</dbReference>
<dbReference type="SUPFAM" id="SSF55166">
    <property type="entry name" value="Hedgehog/DD-peptidase"/>
    <property type="match status" value="1"/>
</dbReference>
<reference evidence="3" key="1">
    <citation type="submission" date="2017-04" db="EMBL/GenBank/DDBJ databases">
        <authorList>
            <person name="Varghese N."/>
            <person name="Submissions S."/>
        </authorList>
    </citation>
    <scope>NUCLEOTIDE SEQUENCE [LARGE SCALE GENOMIC DNA]</scope>
    <source>
        <strain evidence="3">B4P</strain>
    </source>
</reference>
<feature type="signal peptide" evidence="1">
    <location>
        <begin position="1"/>
        <end position="31"/>
    </location>
</feature>
<evidence type="ECO:0008006" key="4">
    <source>
        <dbReference type="Google" id="ProtNLM"/>
    </source>
</evidence>
<dbReference type="Gene3D" id="3.30.1380.10">
    <property type="match status" value="1"/>
</dbReference>
<organism evidence="2 3">
    <name type="scientific">Xaviernesmea oryzae</name>
    <dbReference type="NCBI Taxonomy" id="464029"/>
    <lineage>
        <taxon>Bacteria</taxon>
        <taxon>Pseudomonadati</taxon>
        <taxon>Pseudomonadota</taxon>
        <taxon>Alphaproteobacteria</taxon>
        <taxon>Hyphomicrobiales</taxon>
        <taxon>Rhizobiaceae</taxon>
        <taxon>Rhizobium/Agrobacterium group</taxon>
        <taxon>Xaviernesmea</taxon>
    </lineage>
</organism>
<dbReference type="EMBL" id="FXAF01000006">
    <property type="protein sequence ID" value="SMF40773.1"/>
    <property type="molecule type" value="Genomic_DNA"/>
</dbReference>
<dbReference type="AlphaFoldDB" id="A0A1X7EVU2"/>
<dbReference type="STRING" id="464029.SAMN02982989_1862"/>
<dbReference type="Pfam" id="PF05951">
    <property type="entry name" value="Peptidase_M15_2"/>
    <property type="match status" value="1"/>
</dbReference>
<dbReference type="InterPro" id="IPR009045">
    <property type="entry name" value="Zn_M74/Hedgehog-like"/>
</dbReference>
<protein>
    <recommendedName>
        <fullName evidence="4">Peptidase M15</fullName>
    </recommendedName>
</protein>
<feature type="chain" id="PRO_5012168624" description="Peptidase M15" evidence="1">
    <location>
        <begin position="32"/>
        <end position="167"/>
    </location>
</feature>
<name>A0A1X7EVU2_9HYPH</name>
<proteinExistence type="predicted"/>